<dbReference type="Pfam" id="PF01171">
    <property type="entry name" value="ATP_bind_3"/>
    <property type="match status" value="1"/>
</dbReference>
<keyword evidence="6 8" id="KW-0067">ATP-binding</keyword>
<dbReference type="InterPro" id="IPR012795">
    <property type="entry name" value="tRNA_Ile_lys_synt_N"/>
</dbReference>
<dbReference type="Proteomes" id="UP000723714">
    <property type="component" value="Unassembled WGS sequence"/>
</dbReference>
<comment type="subcellular location">
    <subcellularLocation>
        <location evidence="1 8">Cytoplasm</location>
    </subcellularLocation>
</comment>
<keyword evidence="5 8" id="KW-0547">Nucleotide-binding</keyword>
<evidence type="ECO:0000256" key="5">
    <source>
        <dbReference type="ARBA" id="ARBA00022741"/>
    </source>
</evidence>
<comment type="catalytic activity">
    <reaction evidence="7 8">
        <text>cytidine(34) in tRNA(Ile2) + L-lysine + ATP = lysidine(34) in tRNA(Ile2) + AMP + diphosphate + H(+)</text>
        <dbReference type="Rhea" id="RHEA:43744"/>
        <dbReference type="Rhea" id="RHEA-COMP:10625"/>
        <dbReference type="Rhea" id="RHEA-COMP:10670"/>
        <dbReference type="ChEBI" id="CHEBI:15378"/>
        <dbReference type="ChEBI" id="CHEBI:30616"/>
        <dbReference type="ChEBI" id="CHEBI:32551"/>
        <dbReference type="ChEBI" id="CHEBI:33019"/>
        <dbReference type="ChEBI" id="CHEBI:82748"/>
        <dbReference type="ChEBI" id="CHEBI:83665"/>
        <dbReference type="ChEBI" id="CHEBI:456215"/>
        <dbReference type="EC" id="6.3.4.19"/>
    </reaction>
</comment>
<accession>A0ABS6D5F7</accession>
<name>A0ABS6D5F7_9FIRM</name>
<feature type="domain" description="Lysidine-tRNA(Ile) synthetase C-terminal" evidence="10">
    <location>
        <begin position="404"/>
        <end position="476"/>
    </location>
</feature>
<comment type="function">
    <text evidence="8">Ligates lysine onto the cytidine present at position 34 of the AUA codon-specific tRNA(Ile) that contains the anticodon CAU, in an ATP-dependent manner. Cytidine is converted to lysidine, thus changing the amino acid specificity of the tRNA from methionine to isoleucine.</text>
</comment>
<dbReference type="PANTHER" id="PTHR43033">
    <property type="entry name" value="TRNA(ILE)-LYSIDINE SYNTHASE-RELATED"/>
    <property type="match status" value="1"/>
</dbReference>
<dbReference type="NCBIfam" id="TIGR02433">
    <property type="entry name" value="lysidine_TilS_C"/>
    <property type="match status" value="1"/>
</dbReference>
<keyword evidence="12" id="KW-1185">Reference proteome</keyword>
<gene>
    <name evidence="8 11" type="primary">tilS</name>
    <name evidence="11" type="ORF">HGO97_011560</name>
</gene>
<keyword evidence="9" id="KW-0812">Transmembrane</keyword>
<sequence>MEKVIKFIKKYHMIVKGDKVIAGISGGADSVCLLFVLLELRKRMGIDIVAVHVNHGIRGVAAAADEKFTLNLCEEHGVKCVVYHENVESIAKKRKQSVEEAGRNVRREAFEETFREEQGTKIAMAHHQNDNAETLLMNLARGAGIKGLGGIRPVNGNIVRPLLCLTRMEIEGYLVKNAQDWCQDETNDEDDYTRNRLRHLVIPVLEEQVNAQAVRHMNEAMEQIRMVQEYLMQQTQAAASVCIQEKESGEFLIQKELFSKQPEVIQRMLARECLSKAAGVQKDISIVHVDALLSLFEKQSGKSRNLPYFLKAVRTYEGVVLRKVQAGYADGNPVERKKTLGTKGSVDGAFRPCVLKVPGITEVKELNLTICCSILEKSKDFSVNQIPQKTYTKWMDYDIIKGNLIVRTRQSGDSLVIDKKGRSQKLKSYLINEKVPAEERDSLPLIADEDQILWILGHRMSSACLVTENTDRVLEIKVTEEKNNVRED</sequence>
<dbReference type="EC" id="6.3.4.19" evidence="8"/>
<dbReference type="SUPFAM" id="SSF82829">
    <property type="entry name" value="MesJ substrate recognition domain-like"/>
    <property type="match status" value="1"/>
</dbReference>
<feature type="binding site" evidence="8">
    <location>
        <begin position="25"/>
        <end position="30"/>
    </location>
    <ligand>
        <name>ATP</name>
        <dbReference type="ChEBI" id="CHEBI:30616"/>
    </ligand>
</feature>
<protein>
    <recommendedName>
        <fullName evidence="8">tRNA(Ile)-lysidine synthase</fullName>
        <ecNumber evidence="8">6.3.4.19</ecNumber>
    </recommendedName>
    <alternativeName>
        <fullName evidence="8">tRNA(Ile)-2-lysyl-cytidine synthase</fullName>
    </alternativeName>
    <alternativeName>
        <fullName evidence="8">tRNA(Ile)-lysidine synthetase</fullName>
    </alternativeName>
</protein>
<evidence type="ECO:0000313" key="12">
    <source>
        <dbReference type="Proteomes" id="UP000723714"/>
    </source>
</evidence>
<dbReference type="Gene3D" id="3.40.50.620">
    <property type="entry name" value="HUPs"/>
    <property type="match status" value="1"/>
</dbReference>
<dbReference type="InterPro" id="IPR011063">
    <property type="entry name" value="TilS/TtcA_N"/>
</dbReference>
<comment type="caution">
    <text evidence="11">The sequence shown here is derived from an EMBL/GenBank/DDBJ whole genome shotgun (WGS) entry which is preliminary data.</text>
</comment>
<proteinExistence type="inferred from homology"/>
<dbReference type="SUPFAM" id="SSF56037">
    <property type="entry name" value="PheT/TilS domain"/>
    <property type="match status" value="1"/>
</dbReference>
<dbReference type="NCBIfam" id="TIGR02432">
    <property type="entry name" value="lysidine_TilS_N"/>
    <property type="match status" value="1"/>
</dbReference>
<comment type="similarity">
    <text evidence="8">Belongs to the tRNA(Ile)-lysidine synthase family.</text>
</comment>
<dbReference type="InterPro" id="IPR014729">
    <property type="entry name" value="Rossmann-like_a/b/a_fold"/>
</dbReference>
<comment type="domain">
    <text evidence="8">The N-terminal region contains the highly conserved SGGXDS motif, predicted to be a P-loop motif involved in ATP binding.</text>
</comment>
<evidence type="ECO:0000256" key="4">
    <source>
        <dbReference type="ARBA" id="ARBA00022694"/>
    </source>
</evidence>
<dbReference type="GO" id="GO:0032267">
    <property type="term" value="F:tRNA(Ile)-lysidine synthase activity"/>
    <property type="evidence" value="ECO:0007669"/>
    <property type="project" value="UniProtKB-EC"/>
</dbReference>
<evidence type="ECO:0000256" key="8">
    <source>
        <dbReference type="HAMAP-Rule" id="MF_01161"/>
    </source>
</evidence>
<dbReference type="InterPro" id="IPR012094">
    <property type="entry name" value="tRNA_Ile_lys_synt"/>
</dbReference>
<evidence type="ECO:0000256" key="2">
    <source>
        <dbReference type="ARBA" id="ARBA00022490"/>
    </source>
</evidence>
<keyword evidence="9" id="KW-1133">Transmembrane helix</keyword>
<evidence type="ECO:0000313" key="11">
    <source>
        <dbReference type="EMBL" id="MBU3876447.1"/>
    </source>
</evidence>
<evidence type="ECO:0000256" key="7">
    <source>
        <dbReference type="ARBA" id="ARBA00048539"/>
    </source>
</evidence>
<feature type="transmembrane region" description="Helical" evidence="9">
    <location>
        <begin position="20"/>
        <end position="38"/>
    </location>
</feature>
<dbReference type="PANTHER" id="PTHR43033:SF1">
    <property type="entry name" value="TRNA(ILE)-LYSIDINE SYNTHASE-RELATED"/>
    <property type="match status" value="1"/>
</dbReference>
<keyword evidence="4 8" id="KW-0819">tRNA processing</keyword>
<evidence type="ECO:0000256" key="9">
    <source>
        <dbReference type="SAM" id="Phobius"/>
    </source>
</evidence>
<keyword evidence="3 8" id="KW-0436">Ligase</keyword>
<keyword evidence="9" id="KW-0472">Membrane</keyword>
<dbReference type="CDD" id="cd01992">
    <property type="entry name" value="TilS_N"/>
    <property type="match status" value="1"/>
</dbReference>
<dbReference type="InterPro" id="IPR012796">
    <property type="entry name" value="Lysidine-tRNA-synth_C"/>
</dbReference>
<evidence type="ECO:0000256" key="6">
    <source>
        <dbReference type="ARBA" id="ARBA00022840"/>
    </source>
</evidence>
<dbReference type="Pfam" id="PF11734">
    <property type="entry name" value="TilS_C"/>
    <property type="match status" value="1"/>
</dbReference>
<dbReference type="SMART" id="SM00977">
    <property type="entry name" value="TilS_C"/>
    <property type="match status" value="1"/>
</dbReference>
<organism evidence="11 12">
    <name type="scientific">Faecalicatena faecalis</name>
    <dbReference type="NCBI Taxonomy" id="2726362"/>
    <lineage>
        <taxon>Bacteria</taxon>
        <taxon>Bacillati</taxon>
        <taxon>Bacillota</taxon>
        <taxon>Clostridia</taxon>
        <taxon>Lachnospirales</taxon>
        <taxon>Lachnospiraceae</taxon>
        <taxon>Faecalicatena</taxon>
    </lineage>
</organism>
<dbReference type="Gene3D" id="3.30.465.60">
    <property type="match status" value="1"/>
</dbReference>
<evidence type="ECO:0000259" key="10">
    <source>
        <dbReference type="SMART" id="SM00977"/>
    </source>
</evidence>
<evidence type="ECO:0000256" key="3">
    <source>
        <dbReference type="ARBA" id="ARBA00022598"/>
    </source>
</evidence>
<dbReference type="SUPFAM" id="SSF52402">
    <property type="entry name" value="Adenine nucleotide alpha hydrolases-like"/>
    <property type="match status" value="1"/>
</dbReference>
<keyword evidence="2 8" id="KW-0963">Cytoplasm</keyword>
<dbReference type="EMBL" id="JABACJ020000010">
    <property type="protein sequence ID" value="MBU3876447.1"/>
    <property type="molecule type" value="Genomic_DNA"/>
</dbReference>
<dbReference type="HAMAP" id="MF_01161">
    <property type="entry name" value="tRNA_Ile_lys_synt"/>
    <property type="match status" value="1"/>
</dbReference>
<reference evidence="11 12" key="1">
    <citation type="submission" date="2021-06" db="EMBL/GenBank/DDBJ databases">
        <title>Faecalicatena sp. nov. isolated from porcine feces.</title>
        <authorList>
            <person name="Oh B.S."/>
            <person name="Lee J.H."/>
        </authorList>
    </citation>
    <scope>NUCLEOTIDE SEQUENCE [LARGE SCALE GENOMIC DNA]</scope>
    <source>
        <strain evidence="11 12">AGMB00832</strain>
    </source>
</reference>
<evidence type="ECO:0000256" key="1">
    <source>
        <dbReference type="ARBA" id="ARBA00004496"/>
    </source>
</evidence>